<proteinExistence type="predicted"/>
<gene>
    <name evidence="1" type="ORF">PsorP6_001200</name>
</gene>
<evidence type="ECO:0000313" key="1">
    <source>
        <dbReference type="EMBL" id="KAI9922460.1"/>
    </source>
</evidence>
<accession>A0ACC0WWQ7</accession>
<dbReference type="Proteomes" id="UP001163321">
    <property type="component" value="Chromosome 1"/>
</dbReference>
<sequence length="259" mass="29314">MEFGIFAVAIQEKGFPLLSAQQMQSKYKGFLKKYKESNAYRGRTGAGLTSRDLQQVINTIGAKLNKIFPCFERMDKFFGTRLSVNPPAILSMGLRISEASQTNEADDENSVSVSPGTFTTEHPVAESDGESSWGTTLVPQGTSMTPMSDSVATSVSKTPNEISSIRQMRRPMRADQIPKEKLSVAKVIQQSFQERNATKEKYFNYKRKIAEEQDKRSDERLKIILQDKREERREKLLLELLKKGKEADEAEAHINRLLE</sequence>
<organism evidence="1 2">
    <name type="scientific">Peronosclerospora sorghi</name>
    <dbReference type="NCBI Taxonomy" id="230839"/>
    <lineage>
        <taxon>Eukaryota</taxon>
        <taxon>Sar</taxon>
        <taxon>Stramenopiles</taxon>
        <taxon>Oomycota</taxon>
        <taxon>Peronosporomycetes</taxon>
        <taxon>Peronosporales</taxon>
        <taxon>Peronosporaceae</taxon>
        <taxon>Peronosclerospora</taxon>
    </lineage>
</organism>
<dbReference type="EMBL" id="CM047580">
    <property type="protein sequence ID" value="KAI9922460.1"/>
    <property type="molecule type" value="Genomic_DNA"/>
</dbReference>
<keyword evidence="2" id="KW-1185">Reference proteome</keyword>
<protein>
    <submittedName>
        <fullName evidence="1">Uncharacterized protein</fullName>
    </submittedName>
</protein>
<name>A0ACC0WWQ7_9STRA</name>
<comment type="caution">
    <text evidence="1">The sequence shown here is derived from an EMBL/GenBank/DDBJ whole genome shotgun (WGS) entry which is preliminary data.</text>
</comment>
<reference evidence="1 2" key="1">
    <citation type="journal article" date="2022" name="bioRxiv">
        <title>The genome of the oomycete Peronosclerospora sorghi, a cosmopolitan pathogen of maize and sorghum, is inflated with dispersed pseudogenes.</title>
        <authorList>
            <person name="Fletcher K."/>
            <person name="Martin F."/>
            <person name="Isakeit T."/>
            <person name="Cavanaugh K."/>
            <person name="Magill C."/>
            <person name="Michelmore R."/>
        </authorList>
    </citation>
    <scope>NUCLEOTIDE SEQUENCE [LARGE SCALE GENOMIC DNA]</scope>
    <source>
        <strain evidence="1">P6</strain>
    </source>
</reference>
<evidence type="ECO:0000313" key="2">
    <source>
        <dbReference type="Proteomes" id="UP001163321"/>
    </source>
</evidence>